<evidence type="ECO:0000313" key="12">
    <source>
        <dbReference type="EMBL" id="MFH4982170.1"/>
    </source>
</evidence>
<dbReference type="Proteomes" id="UP001608902">
    <property type="component" value="Unassembled WGS sequence"/>
</dbReference>
<evidence type="ECO:0000256" key="9">
    <source>
        <dbReference type="PROSITE-ProRule" id="PRU10141"/>
    </source>
</evidence>
<evidence type="ECO:0000256" key="4">
    <source>
        <dbReference type="ARBA" id="ARBA00022741"/>
    </source>
</evidence>
<evidence type="ECO:0000313" key="13">
    <source>
        <dbReference type="Proteomes" id="UP001608902"/>
    </source>
</evidence>
<dbReference type="InterPro" id="IPR000719">
    <property type="entry name" value="Prot_kinase_dom"/>
</dbReference>
<dbReference type="EC" id="2.7.11.1" evidence="1"/>
<dbReference type="SMART" id="SM00220">
    <property type="entry name" value="S_TKc"/>
    <property type="match status" value="1"/>
</dbReference>
<dbReference type="Pfam" id="PF00069">
    <property type="entry name" value="Pkinase"/>
    <property type="match status" value="1"/>
</dbReference>
<evidence type="ECO:0000256" key="1">
    <source>
        <dbReference type="ARBA" id="ARBA00012513"/>
    </source>
</evidence>
<dbReference type="Gene3D" id="1.10.510.10">
    <property type="entry name" value="Transferase(Phosphotransferase) domain 1"/>
    <property type="match status" value="1"/>
</dbReference>
<keyword evidence="3" id="KW-0808">Transferase</keyword>
<dbReference type="SUPFAM" id="SSF56112">
    <property type="entry name" value="Protein kinase-like (PK-like)"/>
    <property type="match status" value="1"/>
</dbReference>
<dbReference type="PANTHER" id="PTHR43895">
    <property type="entry name" value="CALCIUM/CALMODULIN-DEPENDENT PROTEIN KINASE KINASE-RELATED"/>
    <property type="match status" value="1"/>
</dbReference>
<keyword evidence="13" id="KW-1185">Reference proteome</keyword>
<evidence type="ECO:0000256" key="5">
    <source>
        <dbReference type="ARBA" id="ARBA00022777"/>
    </source>
</evidence>
<evidence type="ECO:0000256" key="6">
    <source>
        <dbReference type="ARBA" id="ARBA00022840"/>
    </source>
</evidence>
<keyword evidence="4 9" id="KW-0547">Nucleotide-binding</keyword>
<evidence type="ECO:0000259" key="11">
    <source>
        <dbReference type="PROSITE" id="PS50011"/>
    </source>
</evidence>
<sequence>MPTVEANSQNSSNSVAAVKASEVNQKTWIIIRQLGEGAFGEVKLIVDSANANCCAAMKCVDLSKHSEIIDSLRKEALLQRMLRGHRNVIQYIGMRFEGQNEFQLFLEYAAGGELFDRIEPDKGMPKVNAQFYFRQLIDGIKYIHSKGIAHRDLKPENLLLSYNGQENLKLYRVDSCTSVVNHIRSLTLFVIELICRSCCFCII</sequence>
<comment type="catalytic activity">
    <reaction evidence="8">
        <text>L-seryl-[protein] + ATP = O-phospho-L-seryl-[protein] + ADP + H(+)</text>
        <dbReference type="Rhea" id="RHEA:17989"/>
        <dbReference type="Rhea" id="RHEA-COMP:9863"/>
        <dbReference type="Rhea" id="RHEA-COMP:11604"/>
        <dbReference type="ChEBI" id="CHEBI:15378"/>
        <dbReference type="ChEBI" id="CHEBI:29999"/>
        <dbReference type="ChEBI" id="CHEBI:30616"/>
        <dbReference type="ChEBI" id="CHEBI:83421"/>
        <dbReference type="ChEBI" id="CHEBI:456216"/>
        <dbReference type="EC" id="2.7.11.1"/>
    </reaction>
</comment>
<comment type="similarity">
    <text evidence="10">Belongs to the protein kinase superfamily.</text>
</comment>
<keyword evidence="2 10" id="KW-0723">Serine/threonine-protein kinase</keyword>
<dbReference type="PANTHER" id="PTHR43895:SF32">
    <property type="entry name" value="SERINE_THREONINE-PROTEIN KINASE CHK1"/>
    <property type="match status" value="1"/>
</dbReference>
<feature type="domain" description="Protein kinase" evidence="11">
    <location>
        <begin position="28"/>
        <end position="203"/>
    </location>
</feature>
<comment type="catalytic activity">
    <reaction evidence="7">
        <text>L-threonyl-[protein] + ATP = O-phospho-L-threonyl-[protein] + ADP + H(+)</text>
        <dbReference type="Rhea" id="RHEA:46608"/>
        <dbReference type="Rhea" id="RHEA-COMP:11060"/>
        <dbReference type="Rhea" id="RHEA-COMP:11605"/>
        <dbReference type="ChEBI" id="CHEBI:15378"/>
        <dbReference type="ChEBI" id="CHEBI:30013"/>
        <dbReference type="ChEBI" id="CHEBI:30616"/>
        <dbReference type="ChEBI" id="CHEBI:61977"/>
        <dbReference type="ChEBI" id="CHEBI:456216"/>
        <dbReference type="EC" id="2.7.11.1"/>
    </reaction>
</comment>
<dbReference type="EMBL" id="JBGFUD010008629">
    <property type="protein sequence ID" value="MFH4982170.1"/>
    <property type="molecule type" value="Genomic_DNA"/>
</dbReference>
<evidence type="ECO:0000256" key="3">
    <source>
        <dbReference type="ARBA" id="ARBA00022679"/>
    </source>
</evidence>
<keyword evidence="5" id="KW-0418">Kinase</keyword>
<name>A0ABD6F0H4_9BILA</name>
<dbReference type="InterPro" id="IPR008271">
    <property type="entry name" value="Ser/Thr_kinase_AS"/>
</dbReference>
<dbReference type="PROSITE" id="PS00108">
    <property type="entry name" value="PROTEIN_KINASE_ST"/>
    <property type="match status" value="1"/>
</dbReference>
<organism evidence="12 13">
    <name type="scientific">Gnathostoma spinigerum</name>
    <dbReference type="NCBI Taxonomy" id="75299"/>
    <lineage>
        <taxon>Eukaryota</taxon>
        <taxon>Metazoa</taxon>
        <taxon>Ecdysozoa</taxon>
        <taxon>Nematoda</taxon>
        <taxon>Chromadorea</taxon>
        <taxon>Rhabditida</taxon>
        <taxon>Spirurina</taxon>
        <taxon>Gnathostomatomorpha</taxon>
        <taxon>Gnathostomatoidea</taxon>
        <taxon>Gnathostomatidae</taxon>
        <taxon>Gnathostoma</taxon>
    </lineage>
</organism>
<dbReference type="PROSITE" id="PS00107">
    <property type="entry name" value="PROTEIN_KINASE_ATP"/>
    <property type="match status" value="1"/>
</dbReference>
<comment type="caution">
    <text evidence="12">The sequence shown here is derived from an EMBL/GenBank/DDBJ whole genome shotgun (WGS) entry which is preliminary data.</text>
</comment>
<dbReference type="PROSITE" id="PS50011">
    <property type="entry name" value="PROTEIN_KINASE_DOM"/>
    <property type="match status" value="1"/>
</dbReference>
<evidence type="ECO:0000256" key="8">
    <source>
        <dbReference type="ARBA" id="ARBA00048679"/>
    </source>
</evidence>
<accession>A0ABD6F0H4</accession>
<dbReference type="InterPro" id="IPR017441">
    <property type="entry name" value="Protein_kinase_ATP_BS"/>
</dbReference>
<evidence type="ECO:0000256" key="10">
    <source>
        <dbReference type="RuleBase" id="RU000304"/>
    </source>
</evidence>
<dbReference type="InterPro" id="IPR011009">
    <property type="entry name" value="Kinase-like_dom_sf"/>
</dbReference>
<keyword evidence="6 9" id="KW-0067">ATP-binding</keyword>
<evidence type="ECO:0000256" key="2">
    <source>
        <dbReference type="ARBA" id="ARBA00022527"/>
    </source>
</evidence>
<dbReference type="AlphaFoldDB" id="A0ABD6F0H4"/>
<dbReference type="Gene3D" id="3.30.200.20">
    <property type="entry name" value="Phosphorylase Kinase, domain 1"/>
    <property type="match status" value="1"/>
</dbReference>
<evidence type="ECO:0000256" key="7">
    <source>
        <dbReference type="ARBA" id="ARBA00047899"/>
    </source>
</evidence>
<reference evidence="12 13" key="1">
    <citation type="submission" date="2024-08" db="EMBL/GenBank/DDBJ databases">
        <title>Gnathostoma spinigerum genome.</title>
        <authorList>
            <person name="Gonzalez-Bertolin B."/>
            <person name="Monzon S."/>
            <person name="Zaballos A."/>
            <person name="Jimenez P."/>
            <person name="Dekumyoy P."/>
            <person name="Varona S."/>
            <person name="Cuesta I."/>
            <person name="Sumanam S."/>
            <person name="Adisakwattana P."/>
            <person name="Gasser R.B."/>
            <person name="Hernandez-Gonzalez A."/>
            <person name="Young N.D."/>
            <person name="Perteguer M.J."/>
        </authorList>
    </citation>
    <scope>NUCLEOTIDE SEQUENCE [LARGE SCALE GENOMIC DNA]</scope>
    <source>
        <strain evidence="12">AL3</strain>
        <tissue evidence="12">Liver</tissue>
    </source>
</reference>
<feature type="binding site" evidence="9">
    <location>
        <position position="58"/>
    </location>
    <ligand>
        <name>ATP</name>
        <dbReference type="ChEBI" id="CHEBI:30616"/>
    </ligand>
</feature>
<gene>
    <name evidence="12" type="ORF">AB6A40_008879</name>
</gene>
<dbReference type="GO" id="GO:0004674">
    <property type="term" value="F:protein serine/threonine kinase activity"/>
    <property type="evidence" value="ECO:0007669"/>
    <property type="project" value="UniProtKB-KW"/>
</dbReference>
<dbReference type="GO" id="GO:0005524">
    <property type="term" value="F:ATP binding"/>
    <property type="evidence" value="ECO:0007669"/>
    <property type="project" value="UniProtKB-UniRule"/>
</dbReference>
<protein>
    <recommendedName>
        <fullName evidence="1">non-specific serine/threonine protein kinase</fullName>
        <ecNumber evidence="1">2.7.11.1</ecNumber>
    </recommendedName>
</protein>
<proteinExistence type="inferred from homology"/>